<dbReference type="Pfam" id="PF07734">
    <property type="entry name" value="FBA_1"/>
    <property type="match status" value="1"/>
</dbReference>
<evidence type="ECO:0000259" key="3">
    <source>
        <dbReference type="PROSITE" id="PS50181"/>
    </source>
</evidence>
<evidence type="ECO:0000256" key="2">
    <source>
        <dbReference type="ARBA" id="ARBA00022737"/>
    </source>
</evidence>
<dbReference type="InterPro" id="IPR050796">
    <property type="entry name" value="SCF_F-box_component"/>
</dbReference>
<reference evidence="4" key="2">
    <citation type="submission" date="2020-08" db="EMBL/GenBank/DDBJ databases">
        <title>Plant Genome Project.</title>
        <authorList>
            <person name="Zhang R.-G."/>
        </authorList>
    </citation>
    <scope>NUCLEOTIDE SEQUENCE</scope>
    <source>
        <strain evidence="4">Huo1</strain>
        <tissue evidence="4">Leaf</tissue>
    </source>
</reference>
<dbReference type="InterPro" id="IPR001810">
    <property type="entry name" value="F-box_dom"/>
</dbReference>
<accession>A0A8X8X4K0</accession>
<keyword evidence="5" id="KW-1185">Reference proteome</keyword>
<dbReference type="SUPFAM" id="SSF81383">
    <property type="entry name" value="F-box domain"/>
    <property type="match status" value="1"/>
</dbReference>
<dbReference type="SMART" id="SM00256">
    <property type="entry name" value="FBOX"/>
    <property type="match status" value="1"/>
</dbReference>
<evidence type="ECO:0000313" key="4">
    <source>
        <dbReference type="EMBL" id="KAG6405573.1"/>
    </source>
</evidence>
<dbReference type="PANTHER" id="PTHR31672:SF12">
    <property type="entry name" value="F-BOX DOMAIN-CONTAINING PROTEIN"/>
    <property type="match status" value="1"/>
</dbReference>
<dbReference type="CDD" id="cd22157">
    <property type="entry name" value="F-box_AtFBW1-like"/>
    <property type="match status" value="1"/>
</dbReference>
<dbReference type="Gene3D" id="1.20.1280.50">
    <property type="match status" value="1"/>
</dbReference>
<dbReference type="Gene3D" id="2.120.10.80">
    <property type="entry name" value="Kelch-type beta propeller"/>
    <property type="match status" value="1"/>
</dbReference>
<protein>
    <recommendedName>
        <fullName evidence="3">F-box domain-containing protein</fullName>
    </recommendedName>
</protein>
<proteinExistence type="predicted"/>
<name>A0A8X8X4K0_SALSN</name>
<comment type="caution">
    <text evidence="4">The sequence shown here is derived from an EMBL/GenBank/DDBJ whole genome shotgun (WGS) entry which is preliminary data.</text>
</comment>
<dbReference type="AlphaFoldDB" id="A0A8X8X4K0"/>
<evidence type="ECO:0000313" key="5">
    <source>
        <dbReference type="Proteomes" id="UP000298416"/>
    </source>
</evidence>
<dbReference type="SUPFAM" id="SSF117281">
    <property type="entry name" value="Kelch motif"/>
    <property type="match status" value="1"/>
</dbReference>
<dbReference type="PROSITE" id="PS50181">
    <property type="entry name" value="FBOX"/>
    <property type="match status" value="1"/>
</dbReference>
<reference evidence="4" key="1">
    <citation type="submission" date="2018-01" db="EMBL/GenBank/DDBJ databases">
        <authorList>
            <person name="Mao J.F."/>
        </authorList>
    </citation>
    <scope>NUCLEOTIDE SEQUENCE</scope>
    <source>
        <strain evidence="4">Huo1</strain>
        <tissue evidence="4">Leaf</tissue>
    </source>
</reference>
<dbReference type="Proteomes" id="UP000298416">
    <property type="component" value="Unassembled WGS sequence"/>
</dbReference>
<keyword evidence="2" id="KW-0677">Repeat</keyword>
<dbReference type="FunFam" id="1.20.1280.50:FF:000008">
    <property type="entry name" value="F-box only protein 6"/>
    <property type="match status" value="1"/>
</dbReference>
<evidence type="ECO:0000256" key="1">
    <source>
        <dbReference type="ARBA" id="ARBA00022441"/>
    </source>
</evidence>
<dbReference type="EMBL" id="PNBA02000012">
    <property type="protein sequence ID" value="KAG6405573.1"/>
    <property type="molecule type" value="Genomic_DNA"/>
</dbReference>
<feature type="domain" description="F-box" evidence="3">
    <location>
        <begin position="23"/>
        <end position="69"/>
    </location>
</feature>
<gene>
    <name evidence="4" type="ORF">SASPL_133164</name>
</gene>
<dbReference type="InterPro" id="IPR015915">
    <property type="entry name" value="Kelch-typ_b-propeller"/>
</dbReference>
<dbReference type="InterPro" id="IPR036047">
    <property type="entry name" value="F-box-like_dom_sf"/>
</dbReference>
<sequence length="419" mass="47618">MVESGKARASKKGRKGRNCGIGNEIWKDFPEDLFEGVLARVPIATFFRFRSVCRKWNSLLTSQSFTQQYGEVKHAKPWFYGITNESEYTRTGAVYDPSSNKWRHPTLPAFPTKMSLFPVASAGGLICFADYSHRSFYVCNPLTRSFKELPARCGKPEWPRIAVGMTQMQNGGYKILCVGSEGDFQVLDSANNSWISPGSMPPSIKLPLALRAFMCEAVSIEGRLYFMQSGPDRLLSYEVNTGMWRQYIVPNPPHMSLRGHTVAESEGRIMLVGLLKENAASCVCIWELEMTTLLWNEVDRMPNKLCLEFHGKKNVTMSCLGNKALLMLSLATSHMNRLFTYHLSTREWRKLHTRTQFCNKRGISRNTVGWSYEDDDVHGYPLKEGNIIQSNSGSALKRDKYEPMVQLRLVANLLWGKTY</sequence>
<dbReference type="PANTHER" id="PTHR31672">
    <property type="entry name" value="BNACNNG10540D PROTEIN"/>
    <property type="match status" value="1"/>
</dbReference>
<dbReference type="FunFam" id="2.120.10.80:FF:000059">
    <property type="entry name" value="F-box only protein 6"/>
    <property type="match status" value="1"/>
</dbReference>
<organism evidence="4">
    <name type="scientific">Salvia splendens</name>
    <name type="common">Scarlet sage</name>
    <dbReference type="NCBI Taxonomy" id="180675"/>
    <lineage>
        <taxon>Eukaryota</taxon>
        <taxon>Viridiplantae</taxon>
        <taxon>Streptophyta</taxon>
        <taxon>Embryophyta</taxon>
        <taxon>Tracheophyta</taxon>
        <taxon>Spermatophyta</taxon>
        <taxon>Magnoliopsida</taxon>
        <taxon>eudicotyledons</taxon>
        <taxon>Gunneridae</taxon>
        <taxon>Pentapetalae</taxon>
        <taxon>asterids</taxon>
        <taxon>lamiids</taxon>
        <taxon>Lamiales</taxon>
        <taxon>Lamiaceae</taxon>
        <taxon>Nepetoideae</taxon>
        <taxon>Mentheae</taxon>
        <taxon>Salviinae</taxon>
        <taxon>Salvia</taxon>
        <taxon>Salvia subgen. Calosphace</taxon>
        <taxon>core Calosphace</taxon>
    </lineage>
</organism>
<dbReference type="InterPro" id="IPR006527">
    <property type="entry name" value="F-box-assoc_dom_typ1"/>
</dbReference>
<keyword evidence="1" id="KW-0880">Kelch repeat</keyword>
<dbReference type="Pfam" id="PF00646">
    <property type="entry name" value="F-box"/>
    <property type="match status" value="1"/>
</dbReference>